<evidence type="ECO:0008006" key="3">
    <source>
        <dbReference type="Google" id="ProtNLM"/>
    </source>
</evidence>
<geneLocation type="plasmid" evidence="1 2">
    <name>pBs5S5b</name>
</geneLocation>
<dbReference type="Proteomes" id="UP001432046">
    <property type="component" value="Plasmid pBs5S5b"/>
</dbReference>
<reference evidence="1" key="2">
    <citation type="submission" date="2024-03" db="EMBL/GenBank/DDBJ databases">
        <authorList>
            <person name="Bromfield E.S.P."/>
            <person name="Cloutier S."/>
        </authorList>
    </citation>
    <scope>NUCLEOTIDE SEQUENCE</scope>
    <source>
        <strain evidence="1">5S5</strain>
        <plasmid evidence="1">pBs5S5b</plasmid>
    </source>
</reference>
<name>A0ABZ2PBU6_9BRAD</name>
<organism evidence="1 2">
    <name type="scientific">Bradyrhizobium septentrionale</name>
    <dbReference type="NCBI Taxonomy" id="1404411"/>
    <lineage>
        <taxon>Bacteria</taxon>
        <taxon>Pseudomonadati</taxon>
        <taxon>Pseudomonadota</taxon>
        <taxon>Alphaproteobacteria</taxon>
        <taxon>Hyphomicrobiales</taxon>
        <taxon>Nitrobacteraceae</taxon>
        <taxon>Bradyrhizobium</taxon>
    </lineage>
</organism>
<dbReference type="EMBL" id="CP147712">
    <property type="protein sequence ID" value="WXC84717.1"/>
    <property type="molecule type" value="Genomic_DNA"/>
</dbReference>
<proteinExistence type="predicted"/>
<protein>
    <recommendedName>
        <fullName evidence="3">TniQ protein</fullName>
    </recommendedName>
</protein>
<reference evidence="1" key="1">
    <citation type="journal article" date="2021" name="Int. J. Syst. Evol. Microbiol.">
        <title>Bradyrhizobium septentrionale sp. nov. (sv. septentrionale) and Bradyrhizobium quebecense sp. nov. (sv. septentrionale) associated with legumes native to Canada possess rearranged symbiosis genes and numerous insertion sequences.</title>
        <authorList>
            <person name="Bromfield E.S.P."/>
            <person name="Cloutier S."/>
        </authorList>
    </citation>
    <scope>NUCLEOTIDE SEQUENCE</scope>
    <source>
        <strain evidence="1">5S5</strain>
    </source>
</reference>
<sequence>MADHDATDWRDKLWTAHAPLFEGGLPFASGIGTLPVGWRELVESLCSRLAATGRVRVLRLENDRAALNVAWKTTSPHGVIEAEAGEIVARATARSACTCETCGLTASRYRTGFWMFAACPMHQRRGSVEIAPNWPTIRTTRAFVEGRSRIVACEVYDRGLDRFVAASPAVLGIKGSP</sequence>
<evidence type="ECO:0000313" key="2">
    <source>
        <dbReference type="Proteomes" id="UP001432046"/>
    </source>
</evidence>
<keyword evidence="2" id="KW-1185">Reference proteome</keyword>
<keyword evidence="1" id="KW-0614">Plasmid</keyword>
<dbReference type="RefSeq" id="WP_338835129.1">
    <property type="nucleotide sequence ID" value="NZ_CP147712.1"/>
</dbReference>
<evidence type="ECO:0000313" key="1">
    <source>
        <dbReference type="EMBL" id="WXC84717.1"/>
    </source>
</evidence>
<gene>
    <name evidence="1" type="ORF">WDK88_44640</name>
</gene>
<accession>A0ABZ2PBU6</accession>